<feature type="region of interest" description="Disordered" evidence="1">
    <location>
        <begin position="64"/>
        <end position="113"/>
    </location>
</feature>
<dbReference type="AlphaFoldDB" id="A0AAV4ABQ6"/>
<sequence length="113" mass="12144">MKTKNVSQSRYDCQKLARWEGEIRLEARQVGSLSPRSQEQCTLVSSKESISSDLPAGLLFEASVTAATEDQGEEAGRDTGNRGSGPGRNRCVSRADVSDGNRLPGIASFGCEH</sequence>
<dbReference type="Proteomes" id="UP000735302">
    <property type="component" value="Unassembled WGS sequence"/>
</dbReference>
<gene>
    <name evidence="2" type="ORF">PoB_003036900</name>
</gene>
<keyword evidence="3" id="KW-1185">Reference proteome</keyword>
<dbReference type="EMBL" id="BLXT01003731">
    <property type="protein sequence ID" value="GFO03864.1"/>
    <property type="molecule type" value="Genomic_DNA"/>
</dbReference>
<evidence type="ECO:0000256" key="1">
    <source>
        <dbReference type="SAM" id="MobiDB-lite"/>
    </source>
</evidence>
<name>A0AAV4ABQ6_9GAST</name>
<comment type="caution">
    <text evidence="2">The sequence shown here is derived from an EMBL/GenBank/DDBJ whole genome shotgun (WGS) entry which is preliminary data.</text>
</comment>
<evidence type="ECO:0000313" key="3">
    <source>
        <dbReference type="Proteomes" id="UP000735302"/>
    </source>
</evidence>
<proteinExistence type="predicted"/>
<accession>A0AAV4ABQ6</accession>
<evidence type="ECO:0000313" key="2">
    <source>
        <dbReference type="EMBL" id="GFO03864.1"/>
    </source>
</evidence>
<reference evidence="2 3" key="1">
    <citation type="journal article" date="2021" name="Elife">
        <title>Chloroplast acquisition without the gene transfer in kleptoplastic sea slugs, Plakobranchus ocellatus.</title>
        <authorList>
            <person name="Maeda T."/>
            <person name="Takahashi S."/>
            <person name="Yoshida T."/>
            <person name="Shimamura S."/>
            <person name="Takaki Y."/>
            <person name="Nagai Y."/>
            <person name="Toyoda A."/>
            <person name="Suzuki Y."/>
            <person name="Arimoto A."/>
            <person name="Ishii H."/>
            <person name="Satoh N."/>
            <person name="Nishiyama T."/>
            <person name="Hasebe M."/>
            <person name="Maruyama T."/>
            <person name="Minagawa J."/>
            <person name="Obokata J."/>
            <person name="Shigenobu S."/>
        </authorList>
    </citation>
    <scope>NUCLEOTIDE SEQUENCE [LARGE SCALE GENOMIC DNA]</scope>
</reference>
<protein>
    <submittedName>
        <fullName evidence="2">Uncharacterized protein</fullName>
    </submittedName>
</protein>
<organism evidence="2 3">
    <name type="scientific">Plakobranchus ocellatus</name>
    <dbReference type="NCBI Taxonomy" id="259542"/>
    <lineage>
        <taxon>Eukaryota</taxon>
        <taxon>Metazoa</taxon>
        <taxon>Spiralia</taxon>
        <taxon>Lophotrochozoa</taxon>
        <taxon>Mollusca</taxon>
        <taxon>Gastropoda</taxon>
        <taxon>Heterobranchia</taxon>
        <taxon>Euthyneura</taxon>
        <taxon>Panpulmonata</taxon>
        <taxon>Sacoglossa</taxon>
        <taxon>Placobranchoidea</taxon>
        <taxon>Plakobranchidae</taxon>
        <taxon>Plakobranchus</taxon>
    </lineage>
</organism>